<dbReference type="InterPro" id="IPR055348">
    <property type="entry name" value="DctQ"/>
</dbReference>
<evidence type="ECO:0000256" key="1">
    <source>
        <dbReference type="ARBA" id="ARBA00004651"/>
    </source>
</evidence>
<accession>A0ABU9YDG1</accession>
<keyword evidence="10" id="KW-1185">Reference proteome</keyword>
<feature type="transmembrane region" description="Helical" evidence="7">
    <location>
        <begin position="130"/>
        <end position="150"/>
    </location>
</feature>
<comment type="function">
    <text evidence="7">Part of the tripartite ATP-independent periplasmic (TRAP) transport system.</text>
</comment>
<evidence type="ECO:0000256" key="4">
    <source>
        <dbReference type="ARBA" id="ARBA00022692"/>
    </source>
</evidence>
<keyword evidence="4 7" id="KW-0812">Transmembrane</keyword>
<keyword evidence="6 7" id="KW-0472">Membrane</keyword>
<evidence type="ECO:0000313" key="9">
    <source>
        <dbReference type="EMBL" id="MEN2986827.1"/>
    </source>
</evidence>
<comment type="subunit">
    <text evidence="7">The complex comprises the extracytoplasmic solute receptor protein and the two transmembrane proteins.</text>
</comment>
<feature type="domain" description="Tripartite ATP-independent periplasmic transporters DctQ component" evidence="8">
    <location>
        <begin position="35"/>
        <end position="153"/>
    </location>
</feature>
<name>A0ABU9YDG1_9PROT</name>
<dbReference type="Pfam" id="PF04290">
    <property type="entry name" value="DctQ"/>
    <property type="match status" value="1"/>
</dbReference>
<keyword evidence="7" id="KW-0997">Cell inner membrane</keyword>
<protein>
    <recommendedName>
        <fullName evidence="7">TRAP transporter small permease protein</fullName>
    </recommendedName>
</protein>
<evidence type="ECO:0000256" key="5">
    <source>
        <dbReference type="ARBA" id="ARBA00022989"/>
    </source>
</evidence>
<proteinExistence type="inferred from homology"/>
<evidence type="ECO:0000256" key="6">
    <source>
        <dbReference type="ARBA" id="ARBA00023136"/>
    </source>
</evidence>
<evidence type="ECO:0000256" key="2">
    <source>
        <dbReference type="ARBA" id="ARBA00022448"/>
    </source>
</evidence>
<dbReference type="RefSeq" id="WP_345930923.1">
    <property type="nucleotide sequence ID" value="NZ_JBBKTV010000001.1"/>
</dbReference>
<evidence type="ECO:0000256" key="3">
    <source>
        <dbReference type="ARBA" id="ARBA00022475"/>
    </source>
</evidence>
<sequence length="167" mass="16572">MQRALRRLTAMVETAAATTAAMALGVAVLAGAGAALLRYIAGIAVPDGFDIVRLTGGIAACWGIAAAIAADDLIRIDLAAGLGRRAARLTAFTGAIGLAAGGLLLARSGVLGAMLLTYSGETTADLQMPLWPAHLVMAAGLVVAALAGLCRMLMAVLPPEPADGGAP</sequence>
<organism evidence="9 10">
    <name type="scientific">Tistrella arctica</name>
    <dbReference type="NCBI Taxonomy" id="3133430"/>
    <lineage>
        <taxon>Bacteria</taxon>
        <taxon>Pseudomonadati</taxon>
        <taxon>Pseudomonadota</taxon>
        <taxon>Alphaproteobacteria</taxon>
        <taxon>Geminicoccales</taxon>
        <taxon>Geminicoccaceae</taxon>
        <taxon>Tistrella</taxon>
    </lineage>
</organism>
<keyword evidence="5 7" id="KW-1133">Transmembrane helix</keyword>
<evidence type="ECO:0000256" key="7">
    <source>
        <dbReference type="RuleBase" id="RU369079"/>
    </source>
</evidence>
<keyword evidence="2 7" id="KW-0813">Transport</keyword>
<comment type="similarity">
    <text evidence="7">Belongs to the TRAP transporter small permease family.</text>
</comment>
<evidence type="ECO:0000259" key="8">
    <source>
        <dbReference type="Pfam" id="PF04290"/>
    </source>
</evidence>
<feature type="transmembrane region" description="Helical" evidence="7">
    <location>
        <begin position="51"/>
        <end position="70"/>
    </location>
</feature>
<feature type="transmembrane region" description="Helical" evidence="7">
    <location>
        <begin position="91"/>
        <end position="118"/>
    </location>
</feature>
<reference evidence="9 10" key="1">
    <citation type="submission" date="2024-03" db="EMBL/GenBank/DDBJ databases">
        <title>High-quality draft genome sequencing of Tistrella sp. BH-R2-4.</title>
        <authorList>
            <person name="Dong C."/>
        </authorList>
    </citation>
    <scope>NUCLEOTIDE SEQUENCE [LARGE SCALE GENOMIC DNA]</scope>
    <source>
        <strain evidence="9 10">BH-R2-4</strain>
    </source>
</reference>
<keyword evidence="3" id="KW-1003">Cell membrane</keyword>
<evidence type="ECO:0000313" key="10">
    <source>
        <dbReference type="Proteomes" id="UP001413721"/>
    </source>
</evidence>
<dbReference type="Proteomes" id="UP001413721">
    <property type="component" value="Unassembled WGS sequence"/>
</dbReference>
<comment type="subcellular location">
    <subcellularLocation>
        <location evidence="7">Cell inner membrane</location>
        <topology evidence="7">Multi-pass membrane protein</topology>
    </subcellularLocation>
    <subcellularLocation>
        <location evidence="1">Cell membrane</location>
        <topology evidence="1">Multi-pass membrane protein</topology>
    </subcellularLocation>
</comment>
<comment type="caution">
    <text evidence="9">The sequence shown here is derived from an EMBL/GenBank/DDBJ whole genome shotgun (WGS) entry which is preliminary data.</text>
</comment>
<gene>
    <name evidence="9" type="ORF">WG926_00825</name>
</gene>
<feature type="transmembrane region" description="Helical" evidence="7">
    <location>
        <begin position="21"/>
        <end position="45"/>
    </location>
</feature>
<dbReference type="EMBL" id="JBBKTW010000001">
    <property type="protein sequence ID" value="MEN2986827.1"/>
    <property type="molecule type" value="Genomic_DNA"/>
</dbReference>